<organism evidence="5 6">
    <name type="scientific">Diaporthe australafricana</name>
    <dbReference type="NCBI Taxonomy" id="127596"/>
    <lineage>
        <taxon>Eukaryota</taxon>
        <taxon>Fungi</taxon>
        <taxon>Dikarya</taxon>
        <taxon>Ascomycota</taxon>
        <taxon>Pezizomycotina</taxon>
        <taxon>Sordariomycetes</taxon>
        <taxon>Sordariomycetidae</taxon>
        <taxon>Diaporthales</taxon>
        <taxon>Diaporthaceae</taxon>
        <taxon>Diaporthe</taxon>
    </lineage>
</organism>
<sequence length="265" mass="29780">MGSTDKSQDEITILVTGFGPFKDQYPRNPSWDIASSLPEYLPPLNAKSSTAVRGASLPLPPVRIVVHPEPVRVTYSAVRHLIPNLWQPDFEGVSKIDYVLHIGMASTKKQYVLEKLGHRDDYKLLDLDEKLPHQNPSDDDYPWNGIPAQLTTDLDVADIKRRWESYLPSIDQSGVGHLQSNLTLKSSEDAGHFLCDYIYFNSLANCHRAEERKRVLFMHVPAVRAEPADLYSESIDLGREIAIQLLRSMVESELDVSEASAAVEL</sequence>
<evidence type="ECO:0000256" key="1">
    <source>
        <dbReference type="ARBA" id="ARBA00006641"/>
    </source>
</evidence>
<evidence type="ECO:0000256" key="3">
    <source>
        <dbReference type="ARBA" id="ARBA00022801"/>
    </source>
</evidence>
<dbReference type="SUPFAM" id="SSF53182">
    <property type="entry name" value="Pyrrolidone carboxyl peptidase (pyroglutamate aminopeptidase)"/>
    <property type="match status" value="1"/>
</dbReference>
<comment type="caution">
    <text evidence="5">The sequence shown here is derived from an EMBL/GenBank/DDBJ whole genome shotgun (WGS) entry which is preliminary data.</text>
</comment>
<keyword evidence="6" id="KW-1185">Reference proteome</keyword>
<evidence type="ECO:0000256" key="4">
    <source>
        <dbReference type="ARBA" id="ARBA00022807"/>
    </source>
</evidence>
<dbReference type="Proteomes" id="UP001583177">
    <property type="component" value="Unassembled WGS sequence"/>
</dbReference>
<gene>
    <name evidence="5" type="ORF">Daus18300_000270</name>
</gene>
<proteinExistence type="inferred from homology"/>
<keyword evidence="4" id="KW-0788">Thiol protease</keyword>
<dbReference type="PANTHER" id="PTHR23402">
    <property type="entry name" value="PROTEASE FAMILY C15 PYROGLUTAMYL-PEPTIDASE I-RELATED"/>
    <property type="match status" value="1"/>
</dbReference>
<dbReference type="InterPro" id="IPR036440">
    <property type="entry name" value="Peptidase_C15-like_sf"/>
</dbReference>
<evidence type="ECO:0000313" key="6">
    <source>
        <dbReference type="Proteomes" id="UP001583177"/>
    </source>
</evidence>
<evidence type="ECO:0008006" key="7">
    <source>
        <dbReference type="Google" id="ProtNLM"/>
    </source>
</evidence>
<keyword evidence="3" id="KW-0378">Hydrolase</keyword>
<evidence type="ECO:0000313" key="5">
    <source>
        <dbReference type="EMBL" id="KAL1883212.1"/>
    </source>
</evidence>
<name>A0ABR3Y5Y5_9PEZI</name>
<dbReference type="Gene3D" id="3.40.630.20">
    <property type="entry name" value="Peptidase C15, pyroglutamyl peptidase I-like"/>
    <property type="match status" value="1"/>
</dbReference>
<accession>A0ABR3Y5Y5</accession>
<protein>
    <recommendedName>
        <fullName evidence="7">Pyroglutamyl peptidase type I</fullName>
    </recommendedName>
</protein>
<dbReference type="InterPro" id="IPR016125">
    <property type="entry name" value="Peptidase_C15-like"/>
</dbReference>
<comment type="similarity">
    <text evidence="1">Belongs to the peptidase C15 family.</text>
</comment>
<reference evidence="5 6" key="1">
    <citation type="journal article" date="2024" name="IMA Fungus">
        <title>IMA Genome - F19 : A genome assembly and annotation guide to empower mycologists, including annotated draft genome sequences of Ceratocystis pirilliformis, Diaporthe australafricana, Fusarium ophioides, Paecilomyces lecythidis, and Sporothrix stenoceras.</title>
        <authorList>
            <person name="Aylward J."/>
            <person name="Wilson A.M."/>
            <person name="Visagie C.M."/>
            <person name="Spraker J."/>
            <person name="Barnes I."/>
            <person name="Buitendag C."/>
            <person name="Ceriani C."/>
            <person name="Del Mar Angel L."/>
            <person name="du Plessis D."/>
            <person name="Fuchs T."/>
            <person name="Gasser K."/>
            <person name="Kramer D."/>
            <person name="Li W."/>
            <person name="Munsamy K."/>
            <person name="Piso A."/>
            <person name="Price J.L."/>
            <person name="Sonnekus B."/>
            <person name="Thomas C."/>
            <person name="van der Nest A."/>
            <person name="van Dijk A."/>
            <person name="van Heerden A."/>
            <person name="van Vuuren N."/>
            <person name="Yilmaz N."/>
            <person name="Duong T.A."/>
            <person name="van der Merwe N.A."/>
            <person name="Wingfield M.J."/>
            <person name="Wingfield B.D."/>
        </authorList>
    </citation>
    <scope>NUCLEOTIDE SEQUENCE [LARGE SCALE GENOMIC DNA]</scope>
    <source>
        <strain evidence="5 6">CMW 18300</strain>
    </source>
</reference>
<keyword evidence="2" id="KW-0645">Protease</keyword>
<dbReference type="EMBL" id="JAWRVE010000002">
    <property type="protein sequence ID" value="KAL1883212.1"/>
    <property type="molecule type" value="Genomic_DNA"/>
</dbReference>
<evidence type="ECO:0000256" key="2">
    <source>
        <dbReference type="ARBA" id="ARBA00022670"/>
    </source>
</evidence>
<dbReference type="PANTHER" id="PTHR23402:SF1">
    <property type="entry name" value="PYROGLUTAMYL-PEPTIDASE I"/>
    <property type="match status" value="1"/>
</dbReference>